<comment type="similarity">
    <text evidence="1 4">Belongs to the thiolase-like superfamily. Thiolase family.</text>
</comment>
<dbReference type="PANTHER" id="PTHR43365">
    <property type="entry name" value="BLR7806 PROTEIN"/>
    <property type="match status" value="1"/>
</dbReference>
<reference evidence="7 8" key="1">
    <citation type="submission" date="2020-12" db="EMBL/GenBank/DDBJ databases">
        <title>YIM B01967 draft genome.</title>
        <authorList>
            <person name="Yan X."/>
        </authorList>
    </citation>
    <scope>NUCLEOTIDE SEQUENCE [LARGE SCALE GENOMIC DNA]</scope>
    <source>
        <strain evidence="7 8">YIM B01967</strain>
    </source>
</reference>
<name>A0ABS1H7Q7_9BACL</name>
<sequence length="392" mass="41489">MTEVVIVGAVRTAVGRRKGALSNTRPDELAAIVIEEVVKRAGIEKASVEDIILGCVTQSGEQGGNIARTAALIAGFPIEVPGVTIDRQCGSSQQAVHFASQAILSGDMDIVIAGGVESMTREPMFSNMREAKPSKKLTEQYEIINQGLSAERVAEQWELSREALDAYSFASHQKALKAIDEGYFEKEIVPVEVQDVNGNTYTFQVDEGPRADTTGEALAGLKTVFDEKGVITAGNASQMSDGASAVLLMSKAKAEELGVQPLARIVARAVIGSDPTLMLTGPIAATKKVLQKADLSIDDVSVYEVNEAFAPVPLAWLQDIGGDPEKLNPNGGAIALGHPLGATGTKLVVSILHHLERTGGRYGLLAICEGMGMANATIIERLTDTNIQLTLL</sequence>
<dbReference type="InterPro" id="IPR020616">
    <property type="entry name" value="Thiolase_N"/>
</dbReference>
<dbReference type="PIRSF" id="PIRSF000429">
    <property type="entry name" value="Ac-CoA_Ac_transf"/>
    <property type="match status" value="1"/>
</dbReference>
<proteinExistence type="inferred from homology"/>
<gene>
    <name evidence="7" type="ORF">JFL43_11460</name>
</gene>
<dbReference type="CDD" id="cd00751">
    <property type="entry name" value="thiolase"/>
    <property type="match status" value="1"/>
</dbReference>
<dbReference type="PANTHER" id="PTHR43365:SF1">
    <property type="entry name" value="ACETYL-COA C-ACYLTRANSFERASE"/>
    <property type="match status" value="1"/>
</dbReference>
<dbReference type="RefSeq" id="WP_200749152.1">
    <property type="nucleotide sequence ID" value="NZ_JAEOAH010000015.1"/>
</dbReference>
<evidence type="ECO:0000256" key="3">
    <source>
        <dbReference type="ARBA" id="ARBA00023315"/>
    </source>
</evidence>
<evidence type="ECO:0000256" key="4">
    <source>
        <dbReference type="RuleBase" id="RU003557"/>
    </source>
</evidence>
<evidence type="ECO:0000259" key="6">
    <source>
        <dbReference type="Pfam" id="PF02803"/>
    </source>
</evidence>
<comment type="caution">
    <text evidence="7">The sequence shown here is derived from an EMBL/GenBank/DDBJ whole genome shotgun (WGS) entry which is preliminary data.</text>
</comment>
<dbReference type="EMBL" id="JAEOAH010000015">
    <property type="protein sequence ID" value="MBK3495457.1"/>
    <property type="molecule type" value="Genomic_DNA"/>
</dbReference>
<dbReference type="InterPro" id="IPR020613">
    <property type="entry name" value="Thiolase_CS"/>
</dbReference>
<feature type="domain" description="Thiolase C-terminal" evidence="6">
    <location>
        <begin position="260"/>
        <end position="381"/>
    </location>
</feature>
<keyword evidence="2 4" id="KW-0808">Transferase</keyword>
<dbReference type="Pfam" id="PF00108">
    <property type="entry name" value="Thiolase_N"/>
    <property type="match status" value="1"/>
</dbReference>
<dbReference type="Pfam" id="PF02803">
    <property type="entry name" value="Thiolase_C"/>
    <property type="match status" value="1"/>
</dbReference>
<keyword evidence="3 4" id="KW-0012">Acyltransferase</keyword>
<accession>A0ABS1H7Q7</accession>
<evidence type="ECO:0000256" key="1">
    <source>
        <dbReference type="ARBA" id="ARBA00010982"/>
    </source>
</evidence>
<evidence type="ECO:0000259" key="5">
    <source>
        <dbReference type="Pfam" id="PF00108"/>
    </source>
</evidence>
<dbReference type="InterPro" id="IPR016039">
    <property type="entry name" value="Thiolase-like"/>
</dbReference>
<dbReference type="InterPro" id="IPR020617">
    <property type="entry name" value="Thiolase_C"/>
</dbReference>
<evidence type="ECO:0000313" key="8">
    <source>
        <dbReference type="Proteomes" id="UP000618943"/>
    </source>
</evidence>
<dbReference type="PROSITE" id="PS00737">
    <property type="entry name" value="THIOLASE_2"/>
    <property type="match status" value="1"/>
</dbReference>
<keyword evidence="8" id="KW-1185">Reference proteome</keyword>
<feature type="domain" description="Thiolase N-terminal" evidence="5">
    <location>
        <begin position="4"/>
        <end position="251"/>
    </location>
</feature>
<dbReference type="PROSITE" id="PS00099">
    <property type="entry name" value="THIOLASE_3"/>
    <property type="match status" value="1"/>
</dbReference>
<protein>
    <submittedName>
        <fullName evidence="7">Thiolase family protein</fullName>
    </submittedName>
</protein>
<dbReference type="SUPFAM" id="SSF53901">
    <property type="entry name" value="Thiolase-like"/>
    <property type="match status" value="2"/>
</dbReference>
<dbReference type="Gene3D" id="3.40.47.10">
    <property type="match status" value="1"/>
</dbReference>
<organism evidence="7 8">
    <name type="scientific">Viridibacillus soli</name>
    <dbReference type="NCBI Taxonomy" id="2798301"/>
    <lineage>
        <taxon>Bacteria</taxon>
        <taxon>Bacillati</taxon>
        <taxon>Bacillota</taxon>
        <taxon>Bacilli</taxon>
        <taxon>Bacillales</taxon>
        <taxon>Caryophanaceae</taxon>
        <taxon>Viridibacillus</taxon>
    </lineage>
</organism>
<evidence type="ECO:0000313" key="7">
    <source>
        <dbReference type="EMBL" id="MBK3495457.1"/>
    </source>
</evidence>
<dbReference type="NCBIfam" id="TIGR01930">
    <property type="entry name" value="AcCoA-C-Actrans"/>
    <property type="match status" value="1"/>
</dbReference>
<dbReference type="InterPro" id="IPR020610">
    <property type="entry name" value="Thiolase_AS"/>
</dbReference>
<dbReference type="Proteomes" id="UP000618943">
    <property type="component" value="Unassembled WGS sequence"/>
</dbReference>
<evidence type="ECO:0000256" key="2">
    <source>
        <dbReference type="ARBA" id="ARBA00022679"/>
    </source>
</evidence>
<dbReference type="InterPro" id="IPR002155">
    <property type="entry name" value="Thiolase"/>
</dbReference>